<reference evidence="2" key="1">
    <citation type="submission" date="2020-02" db="EMBL/GenBank/DDBJ databases">
        <authorList>
            <person name="Meier V. D."/>
        </authorList>
    </citation>
    <scope>NUCLEOTIDE SEQUENCE</scope>
    <source>
        <strain evidence="2">AVDCRST_MAG40</strain>
    </source>
</reference>
<feature type="region of interest" description="Disordered" evidence="1">
    <location>
        <begin position="171"/>
        <end position="196"/>
    </location>
</feature>
<evidence type="ECO:0000256" key="1">
    <source>
        <dbReference type="SAM" id="MobiDB-lite"/>
    </source>
</evidence>
<sequence length="196" mass="20905">MTQRDRHLSTPGAPRQAYTALPVDWSASLARRYGCHISQDVCPYNRTFSRGLADDSPFGPRAALAGEDARWLALDVRSTCARRALDVAARVLGGIQGLAASTGHRSSDHAPAMHQSRSIQVRWDEDAPRAARGGRDRARAPRVTEASVPCGVHSCAAGPPACLPTRMTRRSPVAAPSGGHRASSHSCVWAPRVSAP</sequence>
<protein>
    <submittedName>
        <fullName evidence="2">Uncharacterized protein</fullName>
    </submittedName>
</protein>
<dbReference type="AlphaFoldDB" id="A0A6J4MD69"/>
<dbReference type="EMBL" id="CADCTX010000855">
    <property type="protein sequence ID" value="CAA9355077.1"/>
    <property type="molecule type" value="Genomic_DNA"/>
</dbReference>
<evidence type="ECO:0000313" key="2">
    <source>
        <dbReference type="EMBL" id="CAA9355077.1"/>
    </source>
</evidence>
<name>A0A6J4MD69_9BACT</name>
<accession>A0A6J4MD69</accession>
<organism evidence="2">
    <name type="scientific">uncultured Gemmatimonadaceae bacterium</name>
    <dbReference type="NCBI Taxonomy" id="246130"/>
    <lineage>
        <taxon>Bacteria</taxon>
        <taxon>Pseudomonadati</taxon>
        <taxon>Gemmatimonadota</taxon>
        <taxon>Gemmatimonadia</taxon>
        <taxon>Gemmatimonadales</taxon>
        <taxon>Gemmatimonadaceae</taxon>
        <taxon>environmental samples</taxon>
    </lineage>
</organism>
<gene>
    <name evidence="2" type="ORF">AVDCRST_MAG40-3113</name>
</gene>
<proteinExistence type="predicted"/>